<dbReference type="Proteomes" id="UP000825729">
    <property type="component" value="Unassembled WGS sequence"/>
</dbReference>
<evidence type="ECO:0008006" key="3">
    <source>
        <dbReference type="Google" id="ProtNLM"/>
    </source>
</evidence>
<gene>
    <name evidence="1" type="ORF">H6P81_017884</name>
</gene>
<comment type="caution">
    <text evidence="1">The sequence shown here is derived from an EMBL/GenBank/DDBJ whole genome shotgun (WGS) entry which is preliminary data.</text>
</comment>
<evidence type="ECO:0000313" key="1">
    <source>
        <dbReference type="EMBL" id="KAG9442030.1"/>
    </source>
</evidence>
<keyword evidence="2" id="KW-1185">Reference proteome</keyword>
<proteinExistence type="predicted"/>
<sequence length="113" mass="12056">MAAPSVTLVGGLRAFDHTVVVEGETIQTLALYMEGDASHMTYCPSGESVFGGHAPKPTSLVDSSRSYGVVERLIAEVIATPTLSVAEEATLLLSRAAFAELQQEMTREMARNL</sequence>
<dbReference type="AlphaFoldDB" id="A0AAV7E1F6"/>
<dbReference type="EMBL" id="JAINDJ010000007">
    <property type="protein sequence ID" value="KAG9442030.1"/>
    <property type="molecule type" value="Genomic_DNA"/>
</dbReference>
<name>A0AAV7E1F6_ARIFI</name>
<organism evidence="1 2">
    <name type="scientific">Aristolochia fimbriata</name>
    <name type="common">White veined hardy Dutchman's pipe vine</name>
    <dbReference type="NCBI Taxonomy" id="158543"/>
    <lineage>
        <taxon>Eukaryota</taxon>
        <taxon>Viridiplantae</taxon>
        <taxon>Streptophyta</taxon>
        <taxon>Embryophyta</taxon>
        <taxon>Tracheophyta</taxon>
        <taxon>Spermatophyta</taxon>
        <taxon>Magnoliopsida</taxon>
        <taxon>Magnoliidae</taxon>
        <taxon>Piperales</taxon>
        <taxon>Aristolochiaceae</taxon>
        <taxon>Aristolochia</taxon>
    </lineage>
</organism>
<evidence type="ECO:0000313" key="2">
    <source>
        <dbReference type="Proteomes" id="UP000825729"/>
    </source>
</evidence>
<reference evidence="1 2" key="1">
    <citation type="submission" date="2021-07" db="EMBL/GenBank/DDBJ databases">
        <title>The Aristolochia fimbriata genome: insights into angiosperm evolution, floral development and chemical biosynthesis.</title>
        <authorList>
            <person name="Jiao Y."/>
        </authorList>
    </citation>
    <scope>NUCLEOTIDE SEQUENCE [LARGE SCALE GENOMIC DNA]</scope>
    <source>
        <strain evidence="1">IBCAS-2021</strain>
        <tissue evidence="1">Leaf</tissue>
    </source>
</reference>
<protein>
    <recommendedName>
        <fullName evidence="3">Cyclic nucleotide-binding domain-containing protein</fullName>
    </recommendedName>
</protein>
<accession>A0AAV7E1F6</accession>